<protein>
    <submittedName>
        <fullName evidence="2">DUF4197 family protein</fullName>
    </submittedName>
</protein>
<evidence type="ECO:0000313" key="2">
    <source>
        <dbReference type="EMBL" id="MTH29160.1"/>
    </source>
</evidence>
<gene>
    <name evidence="2" type="ORF">GJV77_04395</name>
</gene>
<dbReference type="InterPro" id="IPR025245">
    <property type="entry name" value="DUF4197"/>
</dbReference>
<feature type="compositionally biased region" description="Low complexity" evidence="1">
    <location>
        <begin position="233"/>
        <end position="243"/>
    </location>
</feature>
<keyword evidence="3" id="KW-1185">Reference proteome</keyword>
<feature type="compositionally biased region" description="Basic and acidic residues" evidence="1">
    <location>
        <begin position="244"/>
        <end position="254"/>
    </location>
</feature>
<reference evidence="2 3" key="1">
    <citation type="journal article" date="2006" name="Int. J. Syst. Evol. Microbiol.">
        <title>Myroides pelagicus sp. nov., isolated from seawater in Thailand.</title>
        <authorList>
            <person name="Yoon J."/>
            <person name="Maneerat S."/>
            <person name="Kawai F."/>
            <person name="Yokota A."/>
        </authorList>
    </citation>
    <scope>NUCLEOTIDE SEQUENCE [LARGE SCALE GENOMIC DNA]</scope>
    <source>
        <strain evidence="2 3">SM1T</strain>
    </source>
</reference>
<proteinExistence type="predicted"/>
<feature type="region of interest" description="Disordered" evidence="1">
    <location>
        <begin position="233"/>
        <end position="254"/>
    </location>
</feature>
<accession>A0A7K1GK85</accession>
<sequence length="266" mass="29217">MMAVLSLVLSTANTNQIHAQKVTDLIGSISQDKVASGLKEALDKGIEKQVSNLTKQDGFYKNELVKILLPEEIQKVDRALRNLGMGNIADQGLLLLNRAAENAVKEATPIFVDAVKNITFKDAKNILLDGNGAATNYLKQSTNKALYAKFSPVIQSSLATVGADQVWEKIFSTYNELPLVSPVNTDLTDYVTKETMNGVFKMIAVEEDNIRENIGGSRSNKLLKEVFSIQDNSTKTTNKNTSDNSKEDKANNTPKKESIFDKIGIF</sequence>
<comment type="caution">
    <text evidence="2">The sequence shown here is derived from an EMBL/GenBank/DDBJ whole genome shotgun (WGS) entry which is preliminary data.</text>
</comment>
<evidence type="ECO:0000256" key="1">
    <source>
        <dbReference type="SAM" id="MobiDB-lite"/>
    </source>
</evidence>
<dbReference type="AlphaFoldDB" id="A0A7K1GK85"/>
<evidence type="ECO:0000313" key="3">
    <source>
        <dbReference type="Proteomes" id="UP000488936"/>
    </source>
</evidence>
<dbReference type="Pfam" id="PF13852">
    <property type="entry name" value="DUF4197"/>
    <property type="match status" value="1"/>
</dbReference>
<name>A0A7K1GK85_9FLAO</name>
<dbReference type="OrthoDB" id="5292580at2"/>
<dbReference type="EMBL" id="WMJY01000006">
    <property type="protein sequence ID" value="MTH29160.1"/>
    <property type="molecule type" value="Genomic_DNA"/>
</dbReference>
<dbReference type="Proteomes" id="UP000488936">
    <property type="component" value="Unassembled WGS sequence"/>
</dbReference>
<organism evidence="2 3">
    <name type="scientific">Myroides pelagicus</name>
    <dbReference type="NCBI Taxonomy" id="270914"/>
    <lineage>
        <taxon>Bacteria</taxon>
        <taxon>Pseudomonadati</taxon>
        <taxon>Bacteroidota</taxon>
        <taxon>Flavobacteriia</taxon>
        <taxon>Flavobacteriales</taxon>
        <taxon>Flavobacteriaceae</taxon>
        <taxon>Myroides</taxon>
    </lineage>
</organism>